<name>A0A076LVB4_9GAMM</name>
<dbReference type="Proteomes" id="UP000028681">
    <property type="component" value="Chromosome"/>
</dbReference>
<protein>
    <submittedName>
        <fullName evidence="1">Uncharacterized protein</fullName>
    </submittedName>
</protein>
<dbReference type="AlphaFoldDB" id="A0A076LVB4"/>
<evidence type="ECO:0000313" key="2">
    <source>
        <dbReference type="Proteomes" id="UP000028681"/>
    </source>
</evidence>
<sequence>MISISTTKASIRYIFRTLSRFILNLFISDAITYSKNT</sequence>
<dbReference type="KEGG" id="ete:ETEE_3974"/>
<organism evidence="1 2">
    <name type="scientific">Edwardsiella anguillarum ET080813</name>
    <dbReference type="NCBI Taxonomy" id="667120"/>
    <lineage>
        <taxon>Bacteria</taxon>
        <taxon>Pseudomonadati</taxon>
        <taxon>Pseudomonadota</taxon>
        <taxon>Gammaproteobacteria</taxon>
        <taxon>Enterobacterales</taxon>
        <taxon>Hafniaceae</taxon>
        <taxon>Edwardsiella</taxon>
    </lineage>
</organism>
<proteinExistence type="predicted"/>
<dbReference type="EMBL" id="CP006664">
    <property type="protein sequence ID" value="AIJ10383.1"/>
    <property type="molecule type" value="Genomic_DNA"/>
</dbReference>
<accession>A0A076LVB4</accession>
<dbReference type="HOGENOM" id="CLU_3343100_0_0_6"/>
<gene>
    <name evidence="1" type="ORF">ETEE_3974</name>
</gene>
<evidence type="ECO:0000313" key="1">
    <source>
        <dbReference type="EMBL" id="AIJ10383.1"/>
    </source>
</evidence>
<reference evidence="1 2" key="1">
    <citation type="journal article" date="2012" name="PLoS ONE">
        <title>Edwardsiella comparative phylogenomics reveal the new intra/inter-species taxonomic relationships, virulence evolution and niche adaptation mechanisms.</title>
        <authorList>
            <person name="Yang M."/>
            <person name="Lv Y."/>
            <person name="Xiao J."/>
            <person name="Wu H."/>
            <person name="Zheng H."/>
            <person name="Liu Q."/>
            <person name="Zhang Y."/>
            <person name="Wang Q."/>
        </authorList>
    </citation>
    <scope>NUCLEOTIDE SEQUENCE [LARGE SCALE GENOMIC DNA]</scope>
    <source>
        <strain evidence="2">080813</strain>
    </source>
</reference>